<dbReference type="EMBL" id="CP028103">
    <property type="protein sequence ID" value="AVQ31920.1"/>
    <property type="molecule type" value="Genomic_DNA"/>
</dbReference>
<dbReference type="GeneID" id="77468735"/>
<feature type="coiled-coil region" evidence="1">
    <location>
        <begin position="36"/>
        <end position="80"/>
    </location>
</feature>
<evidence type="ECO:0000313" key="2">
    <source>
        <dbReference type="EMBL" id="AVQ31920.1"/>
    </source>
</evidence>
<sequence length="197" mass="23276">MKRKKLLFIFLFFSFSVFYVSTYSQEISEKEGMRVLKQIRKEVQLEEKEKARAAREAEKIKAAEEKAKISAEKAEEKKGKKILEEIRRDMNESLEEKVFRSENNPEARMVAAEKAFEIGRERMAFLKAEEKEIMELEKSLGIEDANRDVFLGQKFDKVYDEFKSNNNELEILLLENEKLKEYLSRLDRMEEKVKAGN</sequence>
<keyword evidence="3" id="KW-1185">Reference proteome</keyword>
<dbReference type="RefSeq" id="WP_005948284.1">
    <property type="nucleotide sequence ID" value="NZ_CP028103.1"/>
</dbReference>
<evidence type="ECO:0000313" key="3">
    <source>
        <dbReference type="Proteomes" id="UP000241238"/>
    </source>
</evidence>
<evidence type="ECO:0008006" key="4">
    <source>
        <dbReference type="Google" id="ProtNLM"/>
    </source>
</evidence>
<proteinExistence type="predicted"/>
<organism evidence="2 3">
    <name type="scientific">Fusobacterium varium ATCC 27725</name>
    <dbReference type="NCBI Taxonomy" id="469618"/>
    <lineage>
        <taxon>Bacteria</taxon>
        <taxon>Fusobacteriati</taxon>
        <taxon>Fusobacteriota</taxon>
        <taxon>Fusobacteriia</taxon>
        <taxon>Fusobacteriales</taxon>
        <taxon>Fusobacteriaceae</taxon>
        <taxon>Fusobacterium</taxon>
    </lineage>
</organism>
<keyword evidence="1" id="KW-0175">Coiled coil</keyword>
<accession>A0ABM6U6C0</accession>
<reference evidence="3" key="1">
    <citation type="journal article" date="2018" name="MSphere">
        <title>Fusobacterium Genomics Using MinION and Illumina Sequencing Enables Genome Completion and Correction.</title>
        <authorList>
            <person name="Todd S.M."/>
            <person name="Settlage R.E."/>
            <person name="Lahmers K.K."/>
            <person name="Slade D.J."/>
        </authorList>
    </citation>
    <scope>NUCLEOTIDE SEQUENCE [LARGE SCALE GENOMIC DNA]</scope>
    <source>
        <strain evidence="3">ATCC 27725</strain>
    </source>
</reference>
<gene>
    <name evidence="2" type="ORF">C4N18_12080</name>
</gene>
<evidence type="ECO:0000256" key="1">
    <source>
        <dbReference type="SAM" id="Coils"/>
    </source>
</evidence>
<name>A0ABM6U6C0_FUSVA</name>
<dbReference type="Proteomes" id="UP000241238">
    <property type="component" value="Chromosome"/>
</dbReference>
<protein>
    <recommendedName>
        <fullName evidence="4">Adhesion protein FadA</fullName>
    </recommendedName>
</protein>